<evidence type="ECO:0000313" key="1">
    <source>
        <dbReference type="EMBL" id="KRZ46639.1"/>
    </source>
</evidence>
<reference evidence="1 2" key="1">
    <citation type="submission" date="2015-05" db="EMBL/GenBank/DDBJ databases">
        <title>Evolution of Trichinella species and genotypes.</title>
        <authorList>
            <person name="Korhonen P.K."/>
            <person name="Edoardo P."/>
            <person name="Giuseppe L.R."/>
            <person name="Gasser R.B."/>
        </authorList>
    </citation>
    <scope>NUCLEOTIDE SEQUENCE [LARGE SCALE GENOMIC DNA]</scope>
    <source>
        <strain evidence="1">ISS10</strain>
    </source>
</reference>
<dbReference type="Proteomes" id="UP000054721">
    <property type="component" value="Unassembled WGS sequence"/>
</dbReference>
<gene>
    <name evidence="1" type="ORF">T02_4187</name>
</gene>
<evidence type="ECO:0000313" key="2">
    <source>
        <dbReference type="Proteomes" id="UP000054721"/>
    </source>
</evidence>
<protein>
    <submittedName>
        <fullName evidence="1">Uncharacterized protein</fullName>
    </submittedName>
</protein>
<comment type="caution">
    <text evidence="1">The sequence shown here is derived from an EMBL/GenBank/DDBJ whole genome shotgun (WGS) entry which is preliminary data.</text>
</comment>
<name>A0A0V1KHD1_9BILA</name>
<accession>A0A0V1KHD1</accession>
<sequence length="35" mass="3700">MEEVKVGGEPSGCWEYGACCLGNQSAGWAVTYVMS</sequence>
<organism evidence="1 2">
    <name type="scientific">Trichinella nativa</name>
    <dbReference type="NCBI Taxonomy" id="6335"/>
    <lineage>
        <taxon>Eukaryota</taxon>
        <taxon>Metazoa</taxon>
        <taxon>Ecdysozoa</taxon>
        <taxon>Nematoda</taxon>
        <taxon>Enoplea</taxon>
        <taxon>Dorylaimia</taxon>
        <taxon>Trichinellida</taxon>
        <taxon>Trichinellidae</taxon>
        <taxon>Trichinella</taxon>
    </lineage>
</organism>
<dbReference type="AlphaFoldDB" id="A0A0V1KHD1"/>
<dbReference type="EMBL" id="JYDW01002649">
    <property type="protein sequence ID" value="KRZ46639.1"/>
    <property type="molecule type" value="Genomic_DNA"/>
</dbReference>
<proteinExistence type="predicted"/>
<keyword evidence="2" id="KW-1185">Reference proteome</keyword>